<sequence length="43" mass="4740">MSEIELKSNVIKTGREKGIILRFILASLVGVFMFFVPVTINGA</sequence>
<keyword evidence="1" id="KW-1133">Transmembrane helix</keyword>
<keyword evidence="1" id="KW-0812">Transmembrane</keyword>
<dbReference type="AlphaFoldDB" id="A0A9W3X9G2"/>
<accession>A0A9W3X9G2</accession>
<feature type="transmembrane region" description="Helical" evidence="1">
    <location>
        <begin position="20"/>
        <end position="40"/>
    </location>
</feature>
<evidence type="ECO:0000256" key="1">
    <source>
        <dbReference type="SAM" id="Phobius"/>
    </source>
</evidence>
<evidence type="ECO:0000313" key="2">
    <source>
        <dbReference type="EMBL" id="AOM11736.1"/>
    </source>
</evidence>
<protein>
    <submittedName>
        <fullName evidence="2">Uncharacterized protein</fullName>
    </submittedName>
</protein>
<organism evidence="2 3">
    <name type="scientific">Bacillus thuringiensis Bt18247</name>
    <dbReference type="NCBI Taxonomy" id="1423143"/>
    <lineage>
        <taxon>Bacteria</taxon>
        <taxon>Bacillati</taxon>
        <taxon>Bacillota</taxon>
        <taxon>Bacilli</taxon>
        <taxon>Bacillales</taxon>
        <taxon>Bacillaceae</taxon>
        <taxon>Bacillus</taxon>
        <taxon>Bacillus cereus group</taxon>
    </lineage>
</organism>
<evidence type="ECO:0000313" key="3">
    <source>
        <dbReference type="Proteomes" id="UP000192743"/>
    </source>
</evidence>
<dbReference type="EMBL" id="CP015250">
    <property type="protein sequence ID" value="AOM11736.1"/>
    <property type="molecule type" value="Genomic_DNA"/>
</dbReference>
<dbReference type="Proteomes" id="UP000192743">
    <property type="component" value="Chromosome"/>
</dbReference>
<proteinExistence type="predicted"/>
<gene>
    <name evidence="2" type="ORF">BTI247_33530</name>
</gene>
<keyword evidence="1" id="KW-0472">Membrane</keyword>
<reference evidence="2 3" key="1">
    <citation type="submission" date="2016-02" db="EMBL/GenBank/DDBJ databases">
        <title>Comparative analysis of three nematocidal Bacillus thuringiensis strains.</title>
        <authorList>
            <person name="Hollensteiner J."/>
            <person name="Kloesener M."/>
            <person name="Bunk B."/>
            <person name="Sproeer C."/>
            <person name="Rosenstiel P."/>
            <person name="Schulte-Iserlohe R."/>
            <person name="Schulenburg H."/>
            <person name="Liesegang H."/>
        </authorList>
    </citation>
    <scope>NUCLEOTIDE SEQUENCE [LARGE SCALE GENOMIC DNA]</scope>
    <source>
        <strain evidence="2 3">Bt18247</strain>
    </source>
</reference>
<name>A0A9W3X9G2_BACTU</name>